<sequence length="221" mass="24815">MRAAQLSLLLLQLPYWPLSELEPQELKVTARHRRLSWYVPMLAAEPSDKRYVQLLTYLGSRRSLYARMFAEPSPGEQDVTNLLWSANWRALLLSRMALRTLLTALRSGTAVEASEETTARMVEFLVTGYERTVCDNTAALLTTRGSTRPLDIGSLVIDDRIPDELQESRELFELVRTERPGLVRLAASKQVSAVLARNAKLSGYDFDWAVAHALAAPDPDS</sequence>
<dbReference type="STRING" id="909626.AQJ91_11670"/>
<dbReference type="AlphaFoldDB" id="A0A101V1X1"/>
<dbReference type="RefSeq" id="WP_067019320.1">
    <property type="nucleotide sequence ID" value="NZ_KQ949079.1"/>
</dbReference>
<protein>
    <submittedName>
        <fullName evidence="1">Uncharacterized protein</fullName>
    </submittedName>
</protein>
<dbReference type="OrthoDB" id="516041at85011"/>
<comment type="caution">
    <text evidence="1">The sequence shown here is derived from an EMBL/GenBank/DDBJ whole genome shotgun (WGS) entry which is preliminary data.</text>
</comment>
<organism evidence="1 2">
    <name type="scientific">Streptomyces dysideae</name>
    <dbReference type="NCBI Taxonomy" id="909626"/>
    <lineage>
        <taxon>Bacteria</taxon>
        <taxon>Bacillati</taxon>
        <taxon>Actinomycetota</taxon>
        <taxon>Actinomycetes</taxon>
        <taxon>Kitasatosporales</taxon>
        <taxon>Streptomycetaceae</taxon>
        <taxon>Streptomyces</taxon>
    </lineage>
</organism>
<evidence type="ECO:0000313" key="1">
    <source>
        <dbReference type="EMBL" id="KUO20969.1"/>
    </source>
</evidence>
<reference evidence="1 2" key="1">
    <citation type="submission" date="2015-10" db="EMBL/GenBank/DDBJ databases">
        <title>Draft genome sequence of Streptomyces sp. RV15, isolated from a marine sponge.</title>
        <authorList>
            <person name="Ruckert C."/>
            <person name="Abdelmohsen U.R."/>
            <person name="Winkler A."/>
            <person name="Hentschel U."/>
            <person name="Kalinowski J."/>
            <person name="Kampfer P."/>
            <person name="Glaeser S."/>
        </authorList>
    </citation>
    <scope>NUCLEOTIDE SEQUENCE [LARGE SCALE GENOMIC DNA]</scope>
    <source>
        <strain evidence="1 2">RV15</strain>
    </source>
</reference>
<accession>A0A101V1X1</accession>
<evidence type="ECO:0000313" key="2">
    <source>
        <dbReference type="Proteomes" id="UP000053260"/>
    </source>
</evidence>
<keyword evidence="2" id="KW-1185">Reference proteome</keyword>
<name>A0A101V1X1_9ACTN</name>
<dbReference type="EMBL" id="LMXB01000028">
    <property type="protein sequence ID" value="KUO20969.1"/>
    <property type="molecule type" value="Genomic_DNA"/>
</dbReference>
<dbReference type="Proteomes" id="UP000053260">
    <property type="component" value="Unassembled WGS sequence"/>
</dbReference>
<proteinExistence type="predicted"/>
<gene>
    <name evidence="1" type="ORF">AQJ91_11670</name>
</gene>